<name>A0A381E5B8_9GAMM</name>
<dbReference type="OrthoDB" id="9810759at2"/>
<evidence type="ECO:0000256" key="8">
    <source>
        <dbReference type="ARBA" id="ARBA00023136"/>
    </source>
</evidence>
<evidence type="ECO:0000256" key="6">
    <source>
        <dbReference type="ARBA" id="ARBA00022989"/>
    </source>
</evidence>
<gene>
    <name evidence="11" type="ORF">NCTC13294_01062</name>
</gene>
<evidence type="ECO:0000256" key="2">
    <source>
        <dbReference type="ARBA" id="ARBA00022448"/>
    </source>
</evidence>
<organism evidence="11 12">
    <name type="scientific">Cardiobacterium valvarum</name>
    <dbReference type="NCBI Taxonomy" id="194702"/>
    <lineage>
        <taxon>Bacteria</taxon>
        <taxon>Pseudomonadati</taxon>
        <taxon>Pseudomonadota</taxon>
        <taxon>Gammaproteobacteria</taxon>
        <taxon>Cardiobacteriales</taxon>
        <taxon>Cardiobacteriaceae</taxon>
        <taxon>Cardiobacterium</taxon>
    </lineage>
</organism>
<evidence type="ECO:0000256" key="5">
    <source>
        <dbReference type="ARBA" id="ARBA00022692"/>
    </source>
</evidence>
<dbReference type="PANTHER" id="PTHR32507">
    <property type="entry name" value="NA(+)/H(+) ANTIPORTER 1"/>
    <property type="match status" value="1"/>
</dbReference>
<dbReference type="InterPro" id="IPR006153">
    <property type="entry name" value="Cation/H_exchanger_TM"/>
</dbReference>
<feature type="transmembrane region" description="Helical" evidence="9">
    <location>
        <begin position="49"/>
        <end position="72"/>
    </location>
</feature>
<evidence type="ECO:0000256" key="9">
    <source>
        <dbReference type="SAM" id="Phobius"/>
    </source>
</evidence>
<dbReference type="Pfam" id="PF00999">
    <property type="entry name" value="Na_H_Exchanger"/>
    <property type="match status" value="1"/>
</dbReference>
<feature type="transmembrane region" description="Helical" evidence="9">
    <location>
        <begin position="363"/>
        <end position="387"/>
    </location>
</feature>
<dbReference type="InterPro" id="IPR038770">
    <property type="entry name" value="Na+/solute_symporter_sf"/>
</dbReference>
<keyword evidence="12" id="KW-1185">Reference proteome</keyword>
<dbReference type="GO" id="GO:0005886">
    <property type="term" value="C:plasma membrane"/>
    <property type="evidence" value="ECO:0007669"/>
    <property type="project" value="UniProtKB-SubCell"/>
</dbReference>
<dbReference type="PANTHER" id="PTHR32507:SF7">
    <property type="entry name" value="K(+)_H(+) ANTIPORTER NHAP2"/>
    <property type="match status" value="1"/>
</dbReference>
<dbReference type="NCBIfam" id="NF003716">
    <property type="entry name" value="PRK05326.1-3"/>
    <property type="match status" value="1"/>
</dbReference>
<keyword evidence="3" id="KW-0050">Antiport</keyword>
<feature type="transmembrane region" description="Helical" evidence="9">
    <location>
        <begin position="335"/>
        <end position="357"/>
    </location>
</feature>
<dbReference type="Pfam" id="PF03471">
    <property type="entry name" value="CorC_HlyC"/>
    <property type="match status" value="1"/>
</dbReference>
<keyword evidence="2" id="KW-0813">Transport</keyword>
<evidence type="ECO:0000256" key="1">
    <source>
        <dbReference type="ARBA" id="ARBA00004651"/>
    </source>
</evidence>
<feature type="domain" description="Transporter-associated" evidence="10">
    <location>
        <begin position="495"/>
        <end position="575"/>
    </location>
</feature>
<dbReference type="GO" id="GO:0050660">
    <property type="term" value="F:flavin adenine dinucleotide binding"/>
    <property type="evidence" value="ECO:0007669"/>
    <property type="project" value="InterPro"/>
</dbReference>
<dbReference type="GO" id="GO:1902600">
    <property type="term" value="P:proton transmembrane transport"/>
    <property type="evidence" value="ECO:0007669"/>
    <property type="project" value="InterPro"/>
</dbReference>
<dbReference type="Gene3D" id="3.30.465.10">
    <property type="match status" value="1"/>
</dbReference>
<dbReference type="Gene3D" id="1.20.1530.20">
    <property type="match status" value="1"/>
</dbReference>
<feature type="transmembrane region" description="Helical" evidence="9">
    <location>
        <begin position="93"/>
        <end position="113"/>
    </location>
</feature>
<dbReference type="SUPFAM" id="SSF56176">
    <property type="entry name" value="FAD-binding/transporter-associated domain-like"/>
    <property type="match status" value="1"/>
</dbReference>
<proteinExistence type="predicted"/>
<evidence type="ECO:0000256" key="4">
    <source>
        <dbReference type="ARBA" id="ARBA00022475"/>
    </source>
</evidence>
<protein>
    <submittedName>
        <fullName evidence="11">Potassium/proton antiporter</fullName>
    </submittedName>
</protein>
<keyword evidence="7" id="KW-0406">Ion transport</keyword>
<evidence type="ECO:0000313" key="12">
    <source>
        <dbReference type="Proteomes" id="UP000254572"/>
    </source>
</evidence>
<dbReference type="InterPro" id="IPR036318">
    <property type="entry name" value="FAD-bd_PCMH-like_sf"/>
</dbReference>
<accession>A0A381E5B8</accession>
<feature type="transmembrane region" description="Helical" evidence="9">
    <location>
        <begin position="182"/>
        <end position="203"/>
    </location>
</feature>
<dbReference type="AlphaFoldDB" id="A0A381E5B8"/>
<keyword evidence="4" id="KW-1003">Cell membrane</keyword>
<dbReference type="RefSeq" id="WP_115611393.1">
    <property type="nucleotide sequence ID" value="NZ_JBHLZC010000001.1"/>
</dbReference>
<dbReference type="EMBL" id="UFUW01000001">
    <property type="protein sequence ID" value="SUX21657.1"/>
    <property type="molecule type" value="Genomic_DNA"/>
</dbReference>
<dbReference type="InterPro" id="IPR016169">
    <property type="entry name" value="FAD-bd_PCMH_sub2"/>
</dbReference>
<feature type="transmembrane region" description="Helical" evidence="9">
    <location>
        <begin position="268"/>
        <end position="288"/>
    </location>
</feature>
<keyword evidence="6 9" id="KW-1133">Transmembrane helix</keyword>
<dbReference type="NCBIfam" id="NF003714">
    <property type="entry name" value="PRK05326.1-1"/>
    <property type="match status" value="1"/>
</dbReference>
<evidence type="ECO:0000256" key="3">
    <source>
        <dbReference type="ARBA" id="ARBA00022449"/>
    </source>
</evidence>
<feature type="transmembrane region" description="Helical" evidence="9">
    <location>
        <begin position="300"/>
        <end position="323"/>
    </location>
</feature>
<comment type="subcellular location">
    <subcellularLocation>
        <location evidence="1">Cell membrane</location>
        <topology evidence="1">Multi-pass membrane protein</topology>
    </subcellularLocation>
</comment>
<reference evidence="11 12" key="1">
    <citation type="submission" date="2018-06" db="EMBL/GenBank/DDBJ databases">
        <authorList>
            <consortium name="Pathogen Informatics"/>
            <person name="Doyle S."/>
        </authorList>
    </citation>
    <scope>NUCLEOTIDE SEQUENCE [LARGE SCALE GENOMIC DNA]</scope>
    <source>
        <strain evidence="11 12">NCTC13294</strain>
    </source>
</reference>
<evidence type="ECO:0000256" key="7">
    <source>
        <dbReference type="ARBA" id="ARBA00023065"/>
    </source>
</evidence>
<keyword evidence="5 9" id="KW-0812">Transmembrane</keyword>
<keyword evidence="8 9" id="KW-0472">Membrane</keyword>
<dbReference type="NCBIfam" id="NF003715">
    <property type="entry name" value="PRK05326.1-2"/>
    <property type="match status" value="1"/>
</dbReference>
<evidence type="ECO:0000259" key="10">
    <source>
        <dbReference type="SMART" id="SM01091"/>
    </source>
</evidence>
<sequence>MESMNLLFLIFAFLFFISVIATRLSAHLGMPLLLVFLGVGMLAGEQGIGGIQFNNFLVANLIGQLALAIILLDGGLRTSIASFRISLKPAAVLASWGVIGTVLALGLFITFFLKVSWQMGFLMAAIVGSTDAAAVFSLLRSSGVRLNSRVISTLELESGANDPTAIFLVTAMITLFDTTQAAGVWSFLTILFQQLGLGLLFGWLAGRGLAWLLHRIPLAEGLYALLVASGGMMLFAFTNLFGGSGFLAVYIAGILIGNSRNPANEHIFNVMDGFAWLAQATMFLVLGLLVTPSRLLEKSFAALIIAGFLILIARPFAVATGLCWFPSYSRREMAYISWVGLRGAVPITLAMMPLMAGVPEARFIFDIICAVVILSLLIQGTTIGYMARKLKVVLPPHPEPLDSKEIWLTDKLTMQLQSFKVAEHSKAERSHPYALTRLKPFANARLFALLRDGAIMKVGMNTQMKKGDIAWYVFPEDRGNEFAEQFAGHQQSADEQAFYGEIEVKPYVRMGELAAAQGINIGEGNDGRTLGELFRERFGDVPVAGDRLDLNGCEITVKELDERGYMKWLAVKRPPPKPTITIVAAE</sequence>
<feature type="transmembrane region" description="Helical" evidence="9">
    <location>
        <begin position="223"/>
        <end position="256"/>
    </location>
</feature>
<evidence type="ECO:0000313" key="11">
    <source>
        <dbReference type="EMBL" id="SUX21657.1"/>
    </source>
</evidence>
<dbReference type="Proteomes" id="UP000254572">
    <property type="component" value="Unassembled WGS sequence"/>
</dbReference>
<dbReference type="SMART" id="SM01091">
    <property type="entry name" value="CorC_HlyC"/>
    <property type="match status" value="1"/>
</dbReference>
<dbReference type="GO" id="GO:0015297">
    <property type="term" value="F:antiporter activity"/>
    <property type="evidence" value="ECO:0007669"/>
    <property type="project" value="UniProtKB-KW"/>
</dbReference>
<dbReference type="InterPro" id="IPR005170">
    <property type="entry name" value="Transptr-assoc_dom"/>
</dbReference>
<feature type="transmembrane region" description="Helical" evidence="9">
    <location>
        <begin position="119"/>
        <end position="139"/>
    </location>
</feature>